<reference evidence="1" key="1">
    <citation type="submission" date="2015-12" db="EMBL/GenBank/DDBJ databases">
        <title>Update maize B73 reference genome by single molecule sequencing technologies.</title>
        <authorList>
            <consortium name="Maize Genome Sequencing Project"/>
            <person name="Ware D."/>
        </authorList>
    </citation>
    <scope>NUCLEOTIDE SEQUENCE</scope>
    <source>
        <tissue evidence="1">Seedling</tissue>
    </source>
</reference>
<protein>
    <submittedName>
        <fullName evidence="1">Uncharacterized protein</fullName>
    </submittedName>
</protein>
<accession>A0A1D6J2Q3</accession>
<proteinExistence type="predicted"/>
<dbReference type="InParanoid" id="A0A1D6J2Q3"/>
<gene>
    <name evidence="1" type="ORF">ZEAMMB73_Zm00001d024914</name>
</gene>
<dbReference type="AlphaFoldDB" id="A0A1D6J2Q3"/>
<dbReference type="EMBL" id="CM000786">
    <property type="protein sequence ID" value="AQK42320.1"/>
    <property type="molecule type" value="Genomic_DNA"/>
</dbReference>
<evidence type="ECO:0000313" key="1">
    <source>
        <dbReference type="EMBL" id="AQK42320.1"/>
    </source>
</evidence>
<name>A0A1D6J2Q3_MAIZE</name>
<organism evidence="1">
    <name type="scientific">Zea mays</name>
    <name type="common">Maize</name>
    <dbReference type="NCBI Taxonomy" id="4577"/>
    <lineage>
        <taxon>Eukaryota</taxon>
        <taxon>Viridiplantae</taxon>
        <taxon>Streptophyta</taxon>
        <taxon>Embryophyta</taxon>
        <taxon>Tracheophyta</taxon>
        <taxon>Spermatophyta</taxon>
        <taxon>Magnoliopsida</taxon>
        <taxon>Liliopsida</taxon>
        <taxon>Poales</taxon>
        <taxon>Poaceae</taxon>
        <taxon>PACMAD clade</taxon>
        <taxon>Panicoideae</taxon>
        <taxon>Andropogonodae</taxon>
        <taxon>Andropogoneae</taxon>
        <taxon>Tripsacinae</taxon>
        <taxon>Zea</taxon>
    </lineage>
</organism>
<sequence length="181" mass="19387">MALIMLIGNGSTTCHAVWHLVHAPLPVAPVTVPGIPVVTKPSIVPVATLPLMLDIPMVLTVGVVPQIHVVPNTAALPPMSAPVLAVMTKVTLLPMLVVVPKVGAFPPMPVVMPKVPRTRHELGGQACEDARGVSEPENQMYVRAYLRGHRRVGVAGERQVTGGEQIHHRYRLRGLGTTLCR</sequence>